<evidence type="ECO:0000313" key="5">
    <source>
        <dbReference type="Proteomes" id="UP000023152"/>
    </source>
</evidence>
<feature type="repeat" description="WD" evidence="3">
    <location>
        <begin position="85"/>
        <end position="128"/>
    </location>
</feature>
<dbReference type="InterPro" id="IPR019775">
    <property type="entry name" value="WD40_repeat_CS"/>
</dbReference>
<dbReference type="InterPro" id="IPR001680">
    <property type="entry name" value="WD40_rpt"/>
</dbReference>
<dbReference type="InterPro" id="IPR015943">
    <property type="entry name" value="WD40/YVTN_repeat-like_dom_sf"/>
</dbReference>
<comment type="caution">
    <text evidence="4">The sequence shown here is derived from an EMBL/GenBank/DDBJ whole genome shotgun (WGS) entry which is preliminary data.</text>
</comment>
<dbReference type="SMART" id="SM00320">
    <property type="entry name" value="WD40"/>
    <property type="match status" value="7"/>
</dbReference>
<feature type="repeat" description="WD" evidence="3">
    <location>
        <begin position="321"/>
        <end position="372"/>
    </location>
</feature>
<dbReference type="CDD" id="cd00200">
    <property type="entry name" value="WD40"/>
    <property type="match status" value="1"/>
</dbReference>
<dbReference type="EMBL" id="ASPP01005883">
    <property type="protein sequence ID" value="ETO29708.1"/>
    <property type="molecule type" value="Genomic_DNA"/>
</dbReference>
<dbReference type="PRINTS" id="PR00320">
    <property type="entry name" value="GPROTEINBRPT"/>
</dbReference>
<dbReference type="InterPro" id="IPR020472">
    <property type="entry name" value="WD40_PAC1"/>
</dbReference>
<organism evidence="4 5">
    <name type="scientific">Reticulomyxa filosa</name>
    <dbReference type="NCBI Taxonomy" id="46433"/>
    <lineage>
        <taxon>Eukaryota</taxon>
        <taxon>Sar</taxon>
        <taxon>Rhizaria</taxon>
        <taxon>Retaria</taxon>
        <taxon>Foraminifera</taxon>
        <taxon>Monothalamids</taxon>
        <taxon>Reticulomyxidae</taxon>
        <taxon>Reticulomyxa</taxon>
    </lineage>
</organism>
<dbReference type="PROSITE" id="PS50082">
    <property type="entry name" value="WD_REPEATS_2"/>
    <property type="match status" value="6"/>
</dbReference>
<sequence>MGNHLSKKVTYRSEEEKAQLIIKHWIRIFNIKLERIHGFDKLVIDYVMFLFIFFIQYQSNVQTFITIAVLMLDTFFSSAKVSSIFYEHNGPVNSIDYSTFGNCQLLCSGSDDNTVRVWDIETNKQIQSFNGHSSFVYCVKFSQYHNRNNRRNVICSSSEDKTIRSWDIKDNKQFQTFNGHTLGVNGIEFSQFNSGRYLYSVSSDKTIRLWDAETSKPLHIFNGHTDIVKCVDISPLQSNGNDSIGLIGGNGYTFCSGSYDRTIRMWDIETTKQLIVFKGHKYYVSSVKYGSNALGNTILSGSEDDSIRLWDIRSGKQIRIFIGHAFCVNAVEFSPFVANNIGIGGHSNVICSGSSDKRIRFWDIRTNDVLYVVHEYYEEGGVLCLKFLPNKKSYNLCYGSKNSSICIWG</sequence>
<dbReference type="Proteomes" id="UP000023152">
    <property type="component" value="Unassembled WGS sequence"/>
</dbReference>
<gene>
    <name evidence="4" type="ORF">RFI_07411</name>
</gene>
<keyword evidence="2" id="KW-0677">Repeat</keyword>
<dbReference type="PANTHER" id="PTHR19879">
    <property type="entry name" value="TRANSCRIPTION INITIATION FACTOR TFIID"/>
    <property type="match status" value="1"/>
</dbReference>
<proteinExistence type="predicted"/>
<name>X6NUY6_RETFI</name>
<dbReference type="Gene3D" id="2.130.10.10">
    <property type="entry name" value="YVTN repeat-like/Quinoprotein amine dehydrogenase"/>
    <property type="match status" value="2"/>
</dbReference>
<accession>X6NUY6</accession>
<feature type="repeat" description="WD" evidence="3">
    <location>
        <begin position="177"/>
        <end position="220"/>
    </location>
</feature>
<dbReference type="AlphaFoldDB" id="X6NUY6"/>
<keyword evidence="1 3" id="KW-0853">WD repeat</keyword>
<feature type="repeat" description="WD" evidence="3">
    <location>
        <begin position="277"/>
        <end position="320"/>
    </location>
</feature>
<dbReference type="PANTHER" id="PTHR19879:SF9">
    <property type="entry name" value="TRANSCRIPTION INITIATION FACTOR TFIID SUBUNIT 5"/>
    <property type="match status" value="1"/>
</dbReference>
<reference evidence="4 5" key="1">
    <citation type="journal article" date="2013" name="Curr. Biol.">
        <title>The Genome of the Foraminiferan Reticulomyxa filosa.</title>
        <authorList>
            <person name="Glockner G."/>
            <person name="Hulsmann N."/>
            <person name="Schleicher M."/>
            <person name="Noegel A.A."/>
            <person name="Eichinger L."/>
            <person name="Gallinger C."/>
            <person name="Pawlowski J."/>
            <person name="Sierra R."/>
            <person name="Euteneuer U."/>
            <person name="Pillet L."/>
            <person name="Moustafa A."/>
            <person name="Platzer M."/>
            <person name="Groth M."/>
            <person name="Szafranski K."/>
            <person name="Schliwa M."/>
        </authorList>
    </citation>
    <scope>NUCLEOTIDE SEQUENCE [LARGE SCALE GENOMIC DNA]</scope>
</reference>
<evidence type="ECO:0000313" key="4">
    <source>
        <dbReference type="EMBL" id="ETO29708.1"/>
    </source>
</evidence>
<protein>
    <submittedName>
        <fullName evidence="4">WD-40 repeat-containing protein</fullName>
    </submittedName>
</protein>
<dbReference type="PROSITE" id="PS50294">
    <property type="entry name" value="WD_REPEATS_REGION"/>
    <property type="match status" value="3"/>
</dbReference>
<dbReference type="SUPFAM" id="SSF50978">
    <property type="entry name" value="WD40 repeat-like"/>
    <property type="match status" value="1"/>
</dbReference>
<evidence type="ECO:0000256" key="3">
    <source>
        <dbReference type="PROSITE-ProRule" id="PRU00221"/>
    </source>
</evidence>
<feature type="repeat" description="WD" evidence="3">
    <location>
        <begin position="250"/>
        <end position="276"/>
    </location>
</feature>
<dbReference type="OrthoDB" id="4869960at2759"/>
<dbReference type="Pfam" id="PF00400">
    <property type="entry name" value="WD40"/>
    <property type="match status" value="6"/>
</dbReference>
<evidence type="ECO:0000256" key="1">
    <source>
        <dbReference type="ARBA" id="ARBA00022574"/>
    </source>
</evidence>
<dbReference type="PROSITE" id="PS00678">
    <property type="entry name" value="WD_REPEATS_1"/>
    <property type="match status" value="5"/>
</dbReference>
<feature type="repeat" description="WD" evidence="3">
    <location>
        <begin position="129"/>
        <end position="176"/>
    </location>
</feature>
<dbReference type="InterPro" id="IPR036322">
    <property type="entry name" value="WD40_repeat_dom_sf"/>
</dbReference>
<evidence type="ECO:0000256" key="2">
    <source>
        <dbReference type="ARBA" id="ARBA00022737"/>
    </source>
</evidence>
<keyword evidence="5" id="KW-1185">Reference proteome</keyword>